<gene>
    <name evidence="2" type="primary">LOC105433359</name>
</gene>
<dbReference type="KEGG" id="pbar:105433359"/>
<name>A0A6I9X2Y3_9HYME</name>
<dbReference type="Proteomes" id="UP000504615">
    <property type="component" value="Unplaced"/>
</dbReference>
<organism evidence="1 2">
    <name type="scientific">Pogonomyrmex barbatus</name>
    <name type="common">red harvester ant</name>
    <dbReference type="NCBI Taxonomy" id="144034"/>
    <lineage>
        <taxon>Eukaryota</taxon>
        <taxon>Metazoa</taxon>
        <taxon>Ecdysozoa</taxon>
        <taxon>Arthropoda</taxon>
        <taxon>Hexapoda</taxon>
        <taxon>Insecta</taxon>
        <taxon>Pterygota</taxon>
        <taxon>Neoptera</taxon>
        <taxon>Endopterygota</taxon>
        <taxon>Hymenoptera</taxon>
        <taxon>Apocrita</taxon>
        <taxon>Aculeata</taxon>
        <taxon>Formicoidea</taxon>
        <taxon>Formicidae</taxon>
        <taxon>Myrmicinae</taxon>
        <taxon>Pogonomyrmex</taxon>
    </lineage>
</organism>
<evidence type="ECO:0000313" key="2">
    <source>
        <dbReference type="RefSeq" id="XP_011646942.1"/>
    </source>
</evidence>
<protein>
    <submittedName>
        <fullName evidence="2">Uncharacterized protein LOC105433359</fullName>
    </submittedName>
</protein>
<sequence length="196" mass="21954">MEEEVAGDGLRVGASATDDASTSRLVKQLFGASIRCRVSLVASPLRHSARTRGRSLSLSVGEIESIDEKCVEEGRKSCTWKTRRRSRIGFNVVRLAEIKRARLLHEVTRAKHARLRFEASGTWYRSITRVRLARDIGRQLTSDYFGIGDDPATVSALRRGPPHTYDGTLTDSAYDMLKIRMLDYIGDTGFLHCTHT</sequence>
<proteinExistence type="predicted"/>
<reference evidence="2" key="1">
    <citation type="submission" date="2025-08" db="UniProtKB">
        <authorList>
            <consortium name="RefSeq"/>
        </authorList>
    </citation>
    <scope>IDENTIFICATION</scope>
</reference>
<dbReference type="AlphaFoldDB" id="A0A6I9X2Y3"/>
<dbReference type="GeneID" id="105433359"/>
<dbReference type="RefSeq" id="XP_011646942.1">
    <property type="nucleotide sequence ID" value="XM_011648640.2"/>
</dbReference>
<accession>A0A6I9X2Y3</accession>
<keyword evidence="1" id="KW-1185">Reference proteome</keyword>
<evidence type="ECO:0000313" key="1">
    <source>
        <dbReference type="Proteomes" id="UP000504615"/>
    </source>
</evidence>